<dbReference type="AlphaFoldDB" id="A0A7C3PHH1"/>
<accession>A0A7C3PHH1</accession>
<dbReference type="EMBL" id="DSRU01000281">
    <property type="protein sequence ID" value="HFM99995.1"/>
    <property type="molecule type" value="Genomic_DNA"/>
</dbReference>
<sequence>MMRYLKYFLVAIAALLPFSLVVKSQIIPARLSTAPPKAIARQASANAPSSQLTVQDGIYYFTITLPKQSAQRFAKLSFSFTDETKSNGLAAVQFDLTATKGFLGAPGLGGQEIAIEQVWIDETGILWVSLNPTLSAGTNFTIALKAKPASLGAEYGYGIAAYPEAQNQSPILVGNGIFK</sequence>
<organism evidence="1">
    <name type="scientific">Oscillatoriales cyanobacterium SpSt-418</name>
    <dbReference type="NCBI Taxonomy" id="2282169"/>
    <lineage>
        <taxon>Bacteria</taxon>
        <taxon>Bacillati</taxon>
        <taxon>Cyanobacteriota</taxon>
        <taxon>Cyanophyceae</taxon>
        <taxon>Oscillatoriophycideae</taxon>
        <taxon>Oscillatoriales</taxon>
    </lineage>
</organism>
<name>A0A7C3PHH1_9CYAN</name>
<reference evidence="1" key="1">
    <citation type="journal article" date="2020" name="mSystems">
        <title>Genome- and Community-Level Interaction Insights into Carbon Utilization and Element Cycling Functions of Hydrothermarchaeota in Hydrothermal Sediment.</title>
        <authorList>
            <person name="Zhou Z."/>
            <person name="Liu Y."/>
            <person name="Xu W."/>
            <person name="Pan J."/>
            <person name="Luo Z.H."/>
            <person name="Li M."/>
        </authorList>
    </citation>
    <scope>NUCLEOTIDE SEQUENCE [LARGE SCALE GENOMIC DNA]</scope>
    <source>
        <strain evidence="1">SpSt-418</strain>
    </source>
</reference>
<gene>
    <name evidence="1" type="ORF">ENR64_20000</name>
</gene>
<dbReference type="Pfam" id="PF10989">
    <property type="entry name" value="DUF2808"/>
    <property type="match status" value="1"/>
</dbReference>
<dbReference type="InterPro" id="IPR021256">
    <property type="entry name" value="DUF2808"/>
</dbReference>
<comment type="caution">
    <text evidence="1">The sequence shown here is derived from an EMBL/GenBank/DDBJ whole genome shotgun (WGS) entry which is preliminary data.</text>
</comment>
<evidence type="ECO:0000313" key="1">
    <source>
        <dbReference type="EMBL" id="HFM99995.1"/>
    </source>
</evidence>
<protein>
    <submittedName>
        <fullName evidence="1">DUF2808 domain-containing protein</fullName>
    </submittedName>
</protein>
<proteinExistence type="predicted"/>